<protein>
    <submittedName>
        <fullName evidence="1">Uncharacterized protein</fullName>
    </submittedName>
</protein>
<organism evidence="1 2">
    <name type="scientific">Trichuris trichiura</name>
    <name type="common">Whipworm</name>
    <name type="synonym">Trichocephalus trichiurus</name>
    <dbReference type="NCBI Taxonomy" id="36087"/>
    <lineage>
        <taxon>Eukaryota</taxon>
        <taxon>Metazoa</taxon>
        <taxon>Ecdysozoa</taxon>
        <taxon>Nematoda</taxon>
        <taxon>Enoplea</taxon>
        <taxon>Dorylaimia</taxon>
        <taxon>Trichinellida</taxon>
        <taxon>Trichuridae</taxon>
        <taxon>Trichuris</taxon>
    </lineage>
</organism>
<dbReference type="Proteomes" id="UP000030665">
    <property type="component" value="Unassembled WGS sequence"/>
</dbReference>
<keyword evidence="2" id="KW-1185">Reference proteome</keyword>
<reference evidence="1" key="1">
    <citation type="submission" date="2014-01" db="EMBL/GenBank/DDBJ databases">
        <authorList>
            <person name="Aslett M."/>
        </authorList>
    </citation>
    <scope>NUCLEOTIDE SEQUENCE</scope>
</reference>
<dbReference type="PANTHER" id="PTHR45913">
    <property type="entry name" value="EPM2A-INTERACTING PROTEIN 1"/>
    <property type="match status" value="1"/>
</dbReference>
<dbReference type="OrthoDB" id="10060419at2759"/>
<dbReference type="AlphaFoldDB" id="A0A077ZIV4"/>
<gene>
    <name evidence="1" type="ORF">TTRE_0000685901</name>
</gene>
<dbReference type="EMBL" id="HG806360">
    <property type="protein sequence ID" value="CDW58540.1"/>
    <property type="molecule type" value="Genomic_DNA"/>
</dbReference>
<reference evidence="1" key="2">
    <citation type="submission" date="2014-03" db="EMBL/GenBank/DDBJ databases">
        <title>The whipworm genome and dual-species transcriptomics of an intimate host-pathogen interaction.</title>
        <authorList>
            <person name="Foth B.J."/>
            <person name="Tsai I.J."/>
            <person name="Reid A.J."/>
            <person name="Bancroft A.J."/>
            <person name="Nichol S."/>
            <person name="Tracey A."/>
            <person name="Holroyd N."/>
            <person name="Cotton J.A."/>
            <person name="Stanley E.J."/>
            <person name="Zarowiecki M."/>
            <person name="Liu J.Z."/>
            <person name="Huckvale T."/>
            <person name="Cooper P.J."/>
            <person name="Grencis R.K."/>
            <person name="Berriman M."/>
        </authorList>
    </citation>
    <scope>NUCLEOTIDE SEQUENCE [LARGE SCALE GENOMIC DNA]</scope>
</reference>
<dbReference type="STRING" id="36087.A0A077ZIV4"/>
<evidence type="ECO:0000313" key="1">
    <source>
        <dbReference type="EMBL" id="CDW58540.1"/>
    </source>
</evidence>
<sequence length="192" mass="21952">MECLAYGFVQSPRDQSLPMCLFCMRSFSNESMMNCKMKKYLLSAHPEYDEKSLEYFLSLRDSFRKKGTLPQIMGQCSQQLDMGTLASYKISKLIARTGNAHNVGEWLILPAVSIILSDVMTLNARDTVQAIPLSNCTVCRRIDEMALDVEDQFVTLLRLKKSSLQVDETTLQDNDSLFMAYVRFWNANTLME</sequence>
<accession>A0A077ZIV4</accession>
<evidence type="ECO:0000313" key="2">
    <source>
        <dbReference type="Proteomes" id="UP000030665"/>
    </source>
</evidence>
<proteinExistence type="predicted"/>
<dbReference type="PANTHER" id="PTHR45913:SF22">
    <property type="entry name" value="SCAN BOX DOMAIN-CONTAINING PROTEIN"/>
    <property type="match status" value="1"/>
</dbReference>
<name>A0A077ZIV4_TRITR</name>